<organism evidence="2 3">
    <name type="scientific">Ficus carica</name>
    <name type="common">Common fig</name>
    <dbReference type="NCBI Taxonomy" id="3494"/>
    <lineage>
        <taxon>Eukaryota</taxon>
        <taxon>Viridiplantae</taxon>
        <taxon>Streptophyta</taxon>
        <taxon>Embryophyta</taxon>
        <taxon>Tracheophyta</taxon>
        <taxon>Spermatophyta</taxon>
        <taxon>Magnoliopsida</taxon>
        <taxon>eudicotyledons</taxon>
        <taxon>Gunneridae</taxon>
        <taxon>Pentapetalae</taxon>
        <taxon>rosids</taxon>
        <taxon>fabids</taxon>
        <taxon>Rosales</taxon>
        <taxon>Moraceae</taxon>
        <taxon>Ficeae</taxon>
        <taxon>Ficus</taxon>
    </lineage>
</organism>
<sequence length="271" mass="31314">MYANPNVVQNPFPNPPNQALAAQPQPYQLAFPTLPSLNQPITVKLDQNNFVLWKNRLLNIIIENGLEEYIDGSYPCPPKLIDPQNRVQNPEYTTWRRFNRIIMSWIYASLTEEVMGQIVEYTTALEIWNALEQIYSSASMARIIELRNQLQFLKKGRMTAMEYIQKLKSLCNTLAAIGVPVSRNDNLIYMFNGLDKYNPFVSSIQNQPDFPSIQEVHSLFLSYESCLERKHTVTQVNPLQANVNSLHQNKKYQKPPNPTFNYQNNSQTFPP</sequence>
<dbReference type="PANTHER" id="PTHR47481">
    <property type="match status" value="1"/>
</dbReference>
<dbReference type="AlphaFoldDB" id="A0AA88EBP6"/>
<evidence type="ECO:0000313" key="3">
    <source>
        <dbReference type="Proteomes" id="UP001187192"/>
    </source>
</evidence>
<feature type="compositionally biased region" description="Polar residues" evidence="1">
    <location>
        <begin position="259"/>
        <end position="271"/>
    </location>
</feature>
<reference evidence="2" key="1">
    <citation type="submission" date="2023-07" db="EMBL/GenBank/DDBJ databases">
        <title>draft genome sequence of fig (Ficus carica).</title>
        <authorList>
            <person name="Takahashi T."/>
            <person name="Nishimura K."/>
        </authorList>
    </citation>
    <scope>NUCLEOTIDE SEQUENCE</scope>
</reference>
<dbReference type="EMBL" id="BTGU01012619">
    <property type="protein sequence ID" value="GMN71348.1"/>
    <property type="molecule type" value="Genomic_DNA"/>
</dbReference>
<dbReference type="Pfam" id="PF14223">
    <property type="entry name" value="Retrotran_gag_2"/>
    <property type="match status" value="1"/>
</dbReference>
<proteinExistence type="predicted"/>
<protein>
    <submittedName>
        <fullName evidence="2">Uncharacterized protein</fullName>
    </submittedName>
</protein>
<name>A0AA88EBP6_FICCA</name>
<feature type="region of interest" description="Disordered" evidence="1">
    <location>
        <begin position="247"/>
        <end position="271"/>
    </location>
</feature>
<evidence type="ECO:0000256" key="1">
    <source>
        <dbReference type="SAM" id="MobiDB-lite"/>
    </source>
</evidence>
<evidence type="ECO:0000313" key="2">
    <source>
        <dbReference type="EMBL" id="GMN71348.1"/>
    </source>
</evidence>
<gene>
    <name evidence="2" type="ORF">TIFTF001_053389</name>
</gene>
<dbReference type="PANTHER" id="PTHR47481:SF31">
    <property type="entry name" value="OS01G0873500 PROTEIN"/>
    <property type="match status" value="1"/>
</dbReference>
<keyword evidence="3" id="KW-1185">Reference proteome</keyword>
<dbReference type="Proteomes" id="UP001187192">
    <property type="component" value="Unassembled WGS sequence"/>
</dbReference>
<accession>A0AA88EBP6</accession>
<comment type="caution">
    <text evidence="2">The sequence shown here is derived from an EMBL/GenBank/DDBJ whole genome shotgun (WGS) entry which is preliminary data.</text>
</comment>